<dbReference type="AlphaFoldDB" id="A0A7J7KSC9"/>
<keyword evidence="10" id="KW-1185">Reference proteome</keyword>
<evidence type="ECO:0000313" key="10">
    <source>
        <dbReference type="Proteomes" id="UP000593567"/>
    </source>
</evidence>
<evidence type="ECO:0000256" key="1">
    <source>
        <dbReference type="ARBA" id="ARBA00004225"/>
    </source>
</evidence>
<evidence type="ECO:0000256" key="2">
    <source>
        <dbReference type="ARBA" id="ARBA00005974"/>
    </source>
</evidence>
<sequence>MAGCRSNSHRNMSSAAERLGINIEKPRYDQSTYTGRAKHFFIVTNPLNLLAGNAKLEESKRIVSEYRNGGKLPGITGDQLWRAKQLYDSTYHPDTGGKMFLLGRMSAQVPCNMVITGCMMTFYKTTPAVIFWQWINQSFNALAYGCQPSSNQQMIAAFPIHSVLCKLYKRSGPNPISPATLGWSYCGATTGAITTALFLNKVVAPRFPPLVGRFVPFAAVAAANAINLPMMRSSELTNGIPVLTADGEEVGKSSKAAQSAISQVVVSRIGMAAPGMFIPPIIMAKLEKGPFLTKYPKMNAPCKC</sequence>
<organism evidence="9 10">
    <name type="scientific">Bugula neritina</name>
    <name type="common">Brown bryozoan</name>
    <name type="synonym">Sertularia neritina</name>
    <dbReference type="NCBI Taxonomy" id="10212"/>
    <lineage>
        <taxon>Eukaryota</taxon>
        <taxon>Metazoa</taxon>
        <taxon>Spiralia</taxon>
        <taxon>Lophotrochozoa</taxon>
        <taxon>Bryozoa</taxon>
        <taxon>Gymnolaemata</taxon>
        <taxon>Cheilostomatida</taxon>
        <taxon>Flustrina</taxon>
        <taxon>Buguloidea</taxon>
        <taxon>Bugulidae</taxon>
        <taxon>Bugula</taxon>
    </lineage>
</organism>
<comment type="subcellular location">
    <subcellularLocation>
        <location evidence="1">Mitochondrion membrane</location>
        <topology evidence="1">Multi-pass membrane protein</topology>
    </subcellularLocation>
</comment>
<dbReference type="PANTHER" id="PTHR11153">
    <property type="entry name" value="SIDEROFLEXIN"/>
    <property type="match status" value="1"/>
</dbReference>
<comment type="similarity">
    <text evidence="2">Belongs to the sideroflexin family.</text>
</comment>
<reference evidence="9" key="1">
    <citation type="submission" date="2020-06" db="EMBL/GenBank/DDBJ databases">
        <title>Draft genome of Bugula neritina, a colonial animal packing powerful symbionts and potential medicines.</title>
        <authorList>
            <person name="Rayko M."/>
        </authorList>
    </citation>
    <scope>NUCLEOTIDE SEQUENCE [LARGE SCALE GENOMIC DNA]</scope>
    <source>
        <strain evidence="9">Kwan_BN1</strain>
    </source>
</reference>
<evidence type="ECO:0000256" key="6">
    <source>
        <dbReference type="ARBA" id="ARBA00022989"/>
    </source>
</evidence>
<dbReference type="Pfam" id="PF03820">
    <property type="entry name" value="SFXNs"/>
    <property type="match status" value="2"/>
</dbReference>
<keyword evidence="7" id="KW-0496">Mitochondrion</keyword>
<dbReference type="PANTHER" id="PTHR11153:SF8">
    <property type="entry name" value="SIDEROFLEXIN-1"/>
    <property type="match status" value="1"/>
</dbReference>
<protein>
    <submittedName>
        <fullName evidence="9">SFXN1</fullName>
    </submittedName>
</protein>
<dbReference type="GO" id="GO:0015075">
    <property type="term" value="F:monoatomic ion transmembrane transporter activity"/>
    <property type="evidence" value="ECO:0007669"/>
    <property type="project" value="InterPro"/>
</dbReference>
<keyword evidence="4" id="KW-0812">Transmembrane</keyword>
<dbReference type="Proteomes" id="UP000593567">
    <property type="component" value="Unassembled WGS sequence"/>
</dbReference>
<comment type="caution">
    <text evidence="9">The sequence shown here is derived from an EMBL/GenBank/DDBJ whole genome shotgun (WGS) entry which is preliminary data.</text>
</comment>
<gene>
    <name evidence="9" type="ORF">EB796_000625</name>
</gene>
<keyword evidence="3" id="KW-0813">Transport</keyword>
<evidence type="ECO:0000256" key="8">
    <source>
        <dbReference type="ARBA" id="ARBA00023136"/>
    </source>
</evidence>
<evidence type="ECO:0000256" key="4">
    <source>
        <dbReference type="ARBA" id="ARBA00022692"/>
    </source>
</evidence>
<dbReference type="GO" id="GO:0005743">
    <property type="term" value="C:mitochondrial inner membrane"/>
    <property type="evidence" value="ECO:0007669"/>
    <property type="project" value="TreeGrafter"/>
</dbReference>
<dbReference type="EMBL" id="VXIV02000082">
    <property type="protein sequence ID" value="KAF6041084.1"/>
    <property type="molecule type" value="Genomic_DNA"/>
</dbReference>
<accession>A0A7J7KSC9</accession>
<evidence type="ECO:0000256" key="3">
    <source>
        <dbReference type="ARBA" id="ARBA00022448"/>
    </source>
</evidence>
<dbReference type="OrthoDB" id="6608471at2759"/>
<proteinExistence type="inferred from homology"/>
<evidence type="ECO:0000256" key="5">
    <source>
        <dbReference type="ARBA" id="ARBA00022970"/>
    </source>
</evidence>
<evidence type="ECO:0000313" key="9">
    <source>
        <dbReference type="EMBL" id="KAF6041084.1"/>
    </source>
</evidence>
<dbReference type="InterPro" id="IPR004686">
    <property type="entry name" value="Mtc"/>
</dbReference>
<evidence type="ECO:0000256" key="7">
    <source>
        <dbReference type="ARBA" id="ARBA00023128"/>
    </source>
</evidence>
<name>A0A7J7KSC9_BUGNE</name>
<keyword evidence="5" id="KW-0029">Amino-acid transport</keyword>
<keyword evidence="8" id="KW-0472">Membrane</keyword>
<dbReference type="GO" id="GO:0140300">
    <property type="term" value="P:serine import into mitochondrion"/>
    <property type="evidence" value="ECO:0007669"/>
    <property type="project" value="TreeGrafter"/>
</dbReference>
<keyword evidence="6" id="KW-1133">Transmembrane helix</keyword>